<feature type="transmembrane region" description="Helical" evidence="10">
    <location>
        <begin position="415"/>
        <end position="433"/>
    </location>
</feature>
<evidence type="ECO:0000256" key="3">
    <source>
        <dbReference type="ARBA" id="ARBA00022475"/>
    </source>
</evidence>
<proteinExistence type="inferred from homology"/>
<comment type="similarity">
    <text evidence="7">Belongs to the fluoride channel Fluc/FEX (TC 1.A.43) family.</text>
</comment>
<dbReference type="RefSeq" id="XP_064709946.1">
    <property type="nucleotide sequence ID" value="XM_064853547.1"/>
</dbReference>
<evidence type="ECO:0000256" key="2">
    <source>
        <dbReference type="ARBA" id="ARBA00004651"/>
    </source>
</evidence>
<dbReference type="AlphaFoldDB" id="A0AAV9NK03"/>
<evidence type="ECO:0000256" key="1">
    <source>
        <dbReference type="ARBA" id="ARBA00002598"/>
    </source>
</evidence>
<evidence type="ECO:0000256" key="10">
    <source>
        <dbReference type="SAM" id="Phobius"/>
    </source>
</evidence>
<keyword evidence="5 10" id="KW-1133">Transmembrane helix</keyword>
<evidence type="ECO:0000256" key="7">
    <source>
        <dbReference type="ARBA" id="ARBA00035120"/>
    </source>
</evidence>
<sequence length="477" mass="51984">MPPNGFRNGANDLGHGRQNDEPNPKQGRTEVDEEDGDEVGSDMGLTEMALPQPVRNEDPKQSSLEAAERIARYGERSQGSELTEVAVPEPVRSQDRIAEEESTDGSVHRQRSLEEVEKEQRNLTPRHKHSRMATELYTVSWLIFFSLLGTLARLGVAAITLYPNSPFPSRVLWANLGGSFVMGFLIEDRQLFQQEWGSPDFNAPAANHGKVKKTIPLYIGLATGFCGSFTSFSSFMRDAFLALTNALQSPSPTSPYHTDPVISSRSAGFSFLALLAILIVHPAISLSALQVGAQMALISQPILPTIPFKPGRKILDPLGVLLGFGCWLGAVFMAIWPPGNDVHWRFRAVFPLVFAPLGCLLRFYASKHLNAKIPSFPLGTFVVNIFGTIILGMAFDLQHARSIGATDSTSCAVLQGVMEGFCGCLTTVSTWVAELQGLRRRHAWIYGMVSVGVGLTSMVVIMGSMGWTIGFTKPACG</sequence>
<comment type="catalytic activity">
    <reaction evidence="8">
        <text>fluoride(in) = fluoride(out)</text>
        <dbReference type="Rhea" id="RHEA:76159"/>
        <dbReference type="ChEBI" id="CHEBI:17051"/>
    </reaction>
    <physiologicalReaction direction="left-to-right" evidence="8">
        <dbReference type="Rhea" id="RHEA:76160"/>
    </physiologicalReaction>
</comment>
<feature type="transmembrane region" description="Helical" evidence="10">
    <location>
        <begin position="217"/>
        <end position="236"/>
    </location>
</feature>
<evidence type="ECO:0000256" key="5">
    <source>
        <dbReference type="ARBA" id="ARBA00022989"/>
    </source>
</evidence>
<dbReference type="GO" id="GO:1903425">
    <property type="term" value="F:fluoride transmembrane transporter activity"/>
    <property type="evidence" value="ECO:0007669"/>
    <property type="project" value="TreeGrafter"/>
</dbReference>
<comment type="function">
    <text evidence="1">Fluoride channel required for the rapid expulsion of cytoplasmic fluoride.</text>
</comment>
<evidence type="ECO:0008006" key="13">
    <source>
        <dbReference type="Google" id="ProtNLM"/>
    </source>
</evidence>
<evidence type="ECO:0000256" key="4">
    <source>
        <dbReference type="ARBA" id="ARBA00022692"/>
    </source>
</evidence>
<keyword evidence="3" id="KW-1003">Cell membrane</keyword>
<evidence type="ECO:0000256" key="8">
    <source>
        <dbReference type="ARBA" id="ARBA00035585"/>
    </source>
</evidence>
<dbReference type="InterPro" id="IPR003691">
    <property type="entry name" value="FluC"/>
</dbReference>
<evidence type="ECO:0000313" key="11">
    <source>
        <dbReference type="EMBL" id="KAK5060125.1"/>
    </source>
</evidence>
<feature type="compositionally biased region" description="Acidic residues" evidence="9">
    <location>
        <begin position="31"/>
        <end position="40"/>
    </location>
</feature>
<feature type="transmembrane region" description="Helical" evidence="10">
    <location>
        <begin position="167"/>
        <end position="186"/>
    </location>
</feature>
<dbReference type="GO" id="GO:0005886">
    <property type="term" value="C:plasma membrane"/>
    <property type="evidence" value="ECO:0007669"/>
    <property type="project" value="UniProtKB-SubCell"/>
</dbReference>
<name>A0AAV9NK03_9EURO</name>
<reference evidence="11 12" key="1">
    <citation type="submission" date="2023-08" db="EMBL/GenBank/DDBJ databases">
        <title>Black Yeasts Isolated from many extreme environments.</title>
        <authorList>
            <person name="Coleine C."/>
            <person name="Stajich J.E."/>
            <person name="Selbmann L."/>
        </authorList>
    </citation>
    <scope>NUCLEOTIDE SEQUENCE [LARGE SCALE GENOMIC DNA]</scope>
    <source>
        <strain evidence="11 12">CCFEE 5792</strain>
    </source>
</reference>
<feature type="transmembrane region" description="Helical" evidence="10">
    <location>
        <begin position="348"/>
        <end position="364"/>
    </location>
</feature>
<comment type="subcellular location">
    <subcellularLocation>
        <location evidence="2">Cell membrane</location>
        <topology evidence="2">Multi-pass membrane protein</topology>
    </subcellularLocation>
</comment>
<comment type="caution">
    <text evidence="11">The sequence shown here is derived from an EMBL/GenBank/DDBJ whole genome shotgun (WGS) entry which is preliminary data.</text>
</comment>
<evidence type="ECO:0000256" key="9">
    <source>
        <dbReference type="SAM" id="MobiDB-lite"/>
    </source>
</evidence>
<gene>
    <name evidence="11" type="ORF">LTR84_010009</name>
</gene>
<dbReference type="Proteomes" id="UP001358417">
    <property type="component" value="Unassembled WGS sequence"/>
</dbReference>
<dbReference type="PANTHER" id="PTHR28259:SF1">
    <property type="entry name" value="FLUORIDE EXPORT PROTEIN 1-RELATED"/>
    <property type="match status" value="1"/>
</dbReference>
<keyword evidence="12" id="KW-1185">Reference proteome</keyword>
<feature type="compositionally biased region" description="Basic and acidic residues" evidence="9">
    <location>
        <begin position="55"/>
        <end position="75"/>
    </location>
</feature>
<feature type="transmembrane region" description="Helical" evidence="10">
    <location>
        <begin position="376"/>
        <end position="395"/>
    </location>
</feature>
<accession>A0AAV9NK03</accession>
<dbReference type="EMBL" id="JAVRRD010000004">
    <property type="protein sequence ID" value="KAK5060125.1"/>
    <property type="molecule type" value="Genomic_DNA"/>
</dbReference>
<dbReference type="GeneID" id="89978167"/>
<keyword evidence="6 10" id="KW-0472">Membrane</keyword>
<feature type="transmembrane region" description="Helical" evidence="10">
    <location>
        <begin position="136"/>
        <end position="161"/>
    </location>
</feature>
<dbReference type="PANTHER" id="PTHR28259">
    <property type="entry name" value="FLUORIDE EXPORT PROTEIN 1-RELATED"/>
    <property type="match status" value="1"/>
</dbReference>
<feature type="compositionally biased region" description="Basic and acidic residues" evidence="9">
    <location>
        <begin position="14"/>
        <end position="30"/>
    </location>
</feature>
<protein>
    <recommendedName>
        <fullName evidence="13">Chromosome condensation protein</fullName>
    </recommendedName>
</protein>
<keyword evidence="4 10" id="KW-0812">Transmembrane</keyword>
<organism evidence="11 12">
    <name type="scientific">Exophiala bonariae</name>
    <dbReference type="NCBI Taxonomy" id="1690606"/>
    <lineage>
        <taxon>Eukaryota</taxon>
        <taxon>Fungi</taxon>
        <taxon>Dikarya</taxon>
        <taxon>Ascomycota</taxon>
        <taxon>Pezizomycotina</taxon>
        <taxon>Eurotiomycetes</taxon>
        <taxon>Chaetothyriomycetidae</taxon>
        <taxon>Chaetothyriales</taxon>
        <taxon>Herpotrichiellaceae</taxon>
        <taxon>Exophiala</taxon>
    </lineage>
</organism>
<feature type="transmembrane region" description="Helical" evidence="10">
    <location>
        <begin position="269"/>
        <end position="293"/>
    </location>
</feature>
<dbReference type="Pfam" id="PF02537">
    <property type="entry name" value="CRCB"/>
    <property type="match status" value="2"/>
</dbReference>
<feature type="compositionally biased region" description="Basic and acidic residues" evidence="9">
    <location>
        <begin position="111"/>
        <end position="121"/>
    </location>
</feature>
<evidence type="ECO:0000313" key="12">
    <source>
        <dbReference type="Proteomes" id="UP001358417"/>
    </source>
</evidence>
<feature type="transmembrane region" description="Helical" evidence="10">
    <location>
        <begin position="314"/>
        <end position="336"/>
    </location>
</feature>
<evidence type="ECO:0000256" key="6">
    <source>
        <dbReference type="ARBA" id="ARBA00023136"/>
    </source>
</evidence>
<feature type="region of interest" description="Disordered" evidence="9">
    <location>
        <begin position="1"/>
        <end position="129"/>
    </location>
</feature>
<feature type="transmembrane region" description="Helical" evidence="10">
    <location>
        <begin position="445"/>
        <end position="469"/>
    </location>
</feature>